<dbReference type="AlphaFoldDB" id="A0A1Z4VV20"/>
<keyword evidence="4 12" id="KW-0001">2Fe-2S</keyword>
<dbReference type="EMBL" id="AP018052">
    <property type="protein sequence ID" value="BAZ95373.1"/>
    <property type="molecule type" value="Genomic_DNA"/>
</dbReference>
<comment type="cofactor">
    <cofactor evidence="12">
        <name>[2Fe-2S] cluster</name>
        <dbReference type="ChEBI" id="CHEBI:190135"/>
    </cofactor>
    <text evidence="12">Binds 1 [2Fe-2S] cluster per subunit.</text>
</comment>
<keyword evidence="6 11" id="KW-0274">FAD</keyword>
<dbReference type="InterPro" id="IPR017927">
    <property type="entry name" value="FAD-bd_FR_type"/>
</dbReference>
<evidence type="ECO:0000256" key="3">
    <source>
        <dbReference type="ARBA" id="ARBA00022630"/>
    </source>
</evidence>
<evidence type="ECO:0000256" key="9">
    <source>
        <dbReference type="ARBA" id="ARBA00023014"/>
    </source>
</evidence>
<dbReference type="InterPro" id="IPR037117">
    <property type="entry name" value="Dihydroorotate_DH_ele_sf"/>
</dbReference>
<dbReference type="GO" id="GO:0051537">
    <property type="term" value="F:2 iron, 2 sulfur cluster binding"/>
    <property type="evidence" value="ECO:0007669"/>
    <property type="project" value="UniProtKB-KW"/>
</dbReference>
<keyword evidence="8 12" id="KW-0408">Iron</keyword>
<proteinExistence type="inferred from homology"/>
<dbReference type="Pfam" id="PF10418">
    <property type="entry name" value="DHODB_Fe-S_bind"/>
    <property type="match status" value="1"/>
</dbReference>
<evidence type="ECO:0000256" key="5">
    <source>
        <dbReference type="ARBA" id="ARBA00022723"/>
    </source>
</evidence>
<evidence type="ECO:0000256" key="11">
    <source>
        <dbReference type="PIRSR" id="PIRSR006816-1"/>
    </source>
</evidence>
<dbReference type="PROSITE" id="PS51384">
    <property type="entry name" value="FAD_FR"/>
    <property type="match status" value="1"/>
</dbReference>
<dbReference type="Gene3D" id="2.40.30.10">
    <property type="entry name" value="Translation factors"/>
    <property type="match status" value="1"/>
</dbReference>
<evidence type="ECO:0000256" key="7">
    <source>
        <dbReference type="ARBA" id="ARBA00022982"/>
    </source>
</evidence>
<evidence type="ECO:0000256" key="12">
    <source>
        <dbReference type="PIRSR" id="PIRSR006816-2"/>
    </source>
</evidence>
<feature type="binding site" evidence="11">
    <location>
        <begin position="84"/>
        <end position="85"/>
    </location>
    <ligand>
        <name>FAD</name>
        <dbReference type="ChEBI" id="CHEBI:57692"/>
    </ligand>
</feature>
<feature type="binding site" evidence="11">
    <location>
        <begin position="60"/>
        <end position="63"/>
    </location>
    <ligand>
        <name>FAD</name>
        <dbReference type="ChEBI" id="CHEBI:57692"/>
    </ligand>
</feature>
<dbReference type="Gene3D" id="3.40.50.80">
    <property type="entry name" value="Nucleotide-binding domain of ferredoxin-NADP reductase (FNR) module"/>
    <property type="match status" value="1"/>
</dbReference>
<feature type="domain" description="FAD-binding FR-type" evidence="13">
    <location>
        <begin position="11"/>
        <end position="109"/>
    </location>
</feature>
<dbReference type="RefSeq" id="WP_096367364.1">
    <property type="nucleotide sequence ID" value="NZ_AP018052.1"/>
</dbReference>
<sequence length="292" mass="31912">MTTAKPHRGTIQLEDAEILDHEAHPGEQYILRVRSPECARRAEPGSFAHLTCDPLLPMRRPLSIMRTDPEAGWVEFLYKVVGAGTRLLSRRQVGESLSVLGPIGQPFRPRPERPRTLLLGGGVGIPPMVFLADALRRQPAYKPLVLMGSEVPFPFTRRPSQILVPGIPDGVIAAMPLLEDWGVPSRLCSQQDFPGCFQGYITDLARDWLAALNTQHLHEVEIFACGPHAMLEAVAGLAREYDLPCQVSLEEFMACAVGGCAGCTVQVATEQGPAMKRVCVDGPVFDARAVFP</sequence>
<dbReference type="PANTHER" id="PTHR43513">
    <property type="entry name" value="DIHYDROOROTATE DEHYDROGENASE B (NAD(+)), ELECTRON TRANSFER SUBUNIT"/>
    <property type="match status" value="1"/>
</dbReference>
<dbReference type="SUPFAM" id="SSF52343">
    <property type="entry name" value="Ferredoxin reductase-like, C-terminal NADP-linked domain"/>
    <property type="match status" value="1"/>
</dbReference>
<dbReference type="InterPro" id="IPR039261">
    <property type="entry name" value="FNR_nucleotide-bd"/>
</dbReference>
<evidence type="ECO:0000256" key="4">
    <source>
        <dbReference type="ARBA" id="ARBA00022714"/>
    </source>
</evidence>
<keyword evidence="7" id="KW-0249">Electron transport</keyword>
<evidence type="ECO:0000313" key="15">
    <source>
        <dbReference type="Proteomes" id="UP000218765"/>
    </source>
</evidence>
<evidence type="ECO:0000256" key="2">
    <source>
        <dbReference type="ARBA" id="ARBA00022448"/>
    </source>
</evidence>
<dbReference type="GO" id="GO:0050660">
    <property type="term" value="F:flavin adenine dinucleotide binding"/>
    <property type="evidence" value="ECO:0007669"/>
    <property type="project" value="InterPro"/>
</dbReference>
<dbReference type="CDD" id="cd06218">
    <property type="entry name" value="DHOD_e_trans"/>
    <property type="match status" value="1"/>
</dbReference>
<dbReference type="Gene3D" id="2.10.240.10">
    <property type="entry name" value="Dihydroorotate dehydrogenase, electron transfer subunit"/>
    <property type="match status" value="1"/>
</dbReference>
<dbReference type="InterPro" id="IPR017938">
    <property type="entry name" value="Riboflavin_synthase-like_b-brl"/>
</dbReference>
<dbReference type="PANTHER" id="PTHR43513:SF3">
    <property type="entry name" value="DIHYDROOROTATE DEHYDROGENASE B (NAD(+)), ELECTRON TRANSFER SUBUNIT-RELATED"/>
    <property type="match status" value="1"/>
</dbReference>
<dbReference type="GO" id="GO:0016491">
    <property type="term" value="F:oxidoreductase activity"/>
    <property type="evidence" value="ECO:0007669"/>
    <property type="project" value="InterPro"/>
</dbReference>
<feature type="binding site" evidence="12">
    <location>
        <position position="263"/>
    </location>
    <ligand>
        <name>[2Fe-2S] cluster</name>
        <dbReference type="ChEBI" id="CHEBI:190135"/>
    </ligand>
</feature>
<evidence type="ECO:0000256" key="8">
    <source>
        <dbReference type="ARBA" id="ARBA00023004"/>
    </source>
</evidence>
<comment type="cofactor">
    <cofactor evidence="11">
        <name>FAD</name>
        <dbReference type="ChEBI" id="CHEBI:57692"/>
    </cofactor>
    <text evidence="11">Binds 1 FAD per subunit.</text>
</comment>
<reference evidence="14 15" key="1">
    <citation type="submission" date="2017-05" db="EMBL/GenBank/DDBJ databases">
        <title>Thiocyanate degradation by Thiohalobacter thiocyanaticus FOKN1.</title>
        <authorList>
            <person name="Oshiki M."/>
            <person name="Fukushima T."/>
            <person name="Kawano S."/>
            <person name="Nakagawa J."/>
        </authorList>
    </citation>
    <scope>NUCLEOTIDE SEQUENCE [LARGE SCALE GENOMIC DNA]</scope>
    <source>
        <strain evidence="14 15">FOKN1</strain>
    </source>
</reference>
<dbReference type="GO" id="GO:0006221">
    <property type="term" value="P:pyrimidine nucleotide biosynthetic process"/>
    <property type="evidence" value="ECO:0007669"/>
    <property type="project" value="InterPro"/>
</dbReference>
<keyword evidence="9 12" id="KW-0411">Iron-sulfur</keyword>
<protein>
    <submittedName>
        <fullName evidence="14">2-polyprenylphenol hydroxylase</fullName>
    </submittedName>
</protein>
<comment type="cofactor">
    <cofactor evidence="10">
        <name>[2Fe-2S] cluster</name>
        <dbReference type="ChEBI" id="CHEBI:190135"/>
    </cofactor>
</comment>
<evidence type="ECO:0000313" key="14">
    <source>
        <dbReference type="EMBL" id="BAZ95373.1"/>
    </source>
</evidence>
<dbReference type="Proteomes" id="UP000218765">
    <property type="component" value="Chromosome"/>
</dbReference>
<gene>
    <name evidence="14" type="ORF">FOKN1_3016</name>
</gene>
<dbReference type="GO" id="GO:0046872">
    <property type="term" value="F:metal ion binding"/>
    <property type="evidence" value="ECO:0007669"/>
    <property type="project" value="UniProtKB-KW"/>
</dbReference>
<feature type="binding site" evidence="12">
    <location>
        <position position="279"/>
    </location>
    <ligand>
        <name>[2Fe-2S] cluster</name>
        <dbReference type="ChEBI" id="CHEBI:190135"/>
    </ligand>
</feature>
<accession>A0A1Z4VV20</accession>
<feature type="binding site" evidence="12">
    <location>
        <position position="260"/>
    </location>
    <ligand>
        <name>[2Fe-2S] cluster</name>
        <dbReference type="ChEBI" id="CHEBI:190135"/>
    </ligand>
</feature>
<keyword evidence="3 11" id="KW-0285">Flavoprotein</keyword>
<keyword evidence="15" id="KW-1185">Reference proteome</keyword>
<comment type="similarity">
    <text evidence="1">Belongs to the PyrK family.</text>
</comment>
<organism evidence="14 15">
    <name type="scientific">Thiohalobacter thiocyanaticus</name>
    <dbReference type="NCBI Taxonomy" id="585455"/>
    <lineage>
        <taxon>Bacteria</taxon>
        <taxon>Pseudomonadati</taxon>
        <taxon>Pseudomonadota</taxon>
        <taxon>Gammaproteobacteria</taxon>
        <taxon>Thiohalobacterales</taxon>
        <taxon>Thiohalobacteraceae</taxon>
        <taxon>Thiohalobacter</taxon>
    </lineage>
</organism>
<dbReference type="InterPro" id="IPR050353">
    <property type="entry name" value="PyrK_electron_transfer"/>
</dbReference>
<dbReference type="SUPFAM" id="SSF63380">
    <property type="entry name" value="Riboflavin synthase domain-like"/>
    <property type="match status" value="1"/>
</dbReference>
<keyword evidence="2" id="KW-0813">Transport</keyword>
<dbReference type="InterPro" id="IPR012165">
    <property type="entry name" value="Cyt_c3_hydrogenase_gsu"/>
</dbReference>
<feature type="binding site" evidence="12">
    <location>
        <position position="255"/>
    </location>
    <ligand>
        <name>[2Fe-2S] cluster</name>
        <dbReference type="ChEBI" id="CHEBI:190135"/>
    </ligand>
</feature>
<evidence type="ECO:0000256" key="10">
    <source>
        <dbReference type="ARBA" id="ARBA00034078"/>
    </source>
</evidence>
<evidence type="ECO:0000256" key="6">
    <source>
        <dbReference type="ARBA" id="ARBA00022827"/>
    </source>
</evidence>
<evidence type="ECO:0000256" key="1">
    <source>
        <dbReference type="ARBA" id="ARBA00006422"/>
    </source>
</evidence>
<dbReference type="KEGG" id="ttc:FOKN1_3016"/>
<dbReference type="PIRSF" id="PIRSF006816">
    <property type="entry name" value="Cyc3_hyd_g"/>
    <property type="match status" value="1"/>
</dbReference>
<name>A0A1Z4VV20_9GAMM</name>
<dbReference type="OrthoDB" id="9796486at2"/>
<evidence type="ECO:0000259" key="13">
    <source>
        <dbReference type="PROSITE" id="PS51384"/>
    </source>
</evidence>
<dbReference type="InterPro" id="IPR019480">
    <property type="entry name" value="Dihydroorotate_DH_Fe-S-bd"/>
</dbReference>
<keyword evidence="5 12" id="KW-0479">Metal-binding</keyword>